<reference evidence="2 3" key="1">
    <citation type="submission" date="2020-04" db="EMBL/GenBank/DDBJ databases">
        <title>Novel Paenibacillus strain UniB2 isolated from commercial digestive syrup.</title>
        <authorList>
            <person name="Thorat V."/>
            <person name="Kirdat K."/>
            <person name="Tiwarekar B."/>
            <person name="Yadav A."/>
        </authorList>
    </citation>
    <scope>NUCLEOTIDE SEQUENCE [LARGE SCALE GENOMIC DNA]</scope>
    <source>
        <strain evidence="2 3">UniB2</strain>
    </source>
</reference>
<dbReference type="Pfam" id="PF05857">
    <property type="entry name" value="TraX"/>
    <property type="match status" value="1"/>
</dbReference>
<name>A0A6H2H4K6_9BACL</name>
<accession>A0A6H2H4K6</accession>
<evidence type="ECO:0000313" key="3">
    <source>
        <dbReference type="Proteomes" id="UP000502136"/>
    </source>
</evidence>
<organism evidence="2 3">
    <name type="scientific">Paenibacillus albicereus</name>
    <dbReference type="NCBI Taxonomy" id="2726185"/>
    <lineage>
        <taxon>Bacteria</taxon>
        <taxon>Bacillati</taxon>
        <taxon>Bacillota</taxon>
        <taxon>Bacilli</taxon>
        <taxon>Bacillales</taxon>
        <taxon>Paenibacillaceae</taxon>
        <taxon>Paenibacillus</taxon>
    </lineage>
</organism>
<evidence type="ECO:0000313" key="2">
    <source>
        <dbReference type="EMBL" id="QJC54356.1"/>
    </source>
</evidence>
<evidence type="ECO:0008006" key="4">
    <source>
        <dbReference type="Google" id="ProtNLM"/>
    </source>
</evidence>
<dbReference type="InterPro" id="IPR008875">
    <property type="entry name" value="TraX"/>
</dbReference>
<feature type="transmembrane region" description="Helical" evidence="1">
    <location>
        <begin position="159"/>
        <end position="178"/>
    </location>
</feature>
<feature type="transmembrane region" description="Helical" evidence="1">
    <location>
        <begin position="213"/>
        <end position="233"/>
    </location>
</feature>
<dbReference type="Proteomes" id="UP000502136">
    <property type="component" value="Chromosome"/>
</dbReference>
<gene>
    <name evidence="2" type="ORF">HGI30_12765</name>
</gene>
<keyword evidence="3" id="KW-1185">Reference proteome</keyword>
<feature type="transmembrane region" description="Helical" evidence="1">
    <location>
        <begin position="44"/>
        <end position="62"/>
    </location>
</feature>
<feature type="transmembrane region" description="Helical" evidence="1">
    <location>
        <begin position="74"/>
        <end position="94"/>
    </location>
</feature>
<dbReference type="EMBL" id="CP051428">
    <property type="protein sequence ID" value="QJC54356.1"/>
    <property type="molecule type" value="Genomic_DNA"/>
</dbReference>
<keyword evidence="1" id="KW-1133">Transmembrane helix</keyword>
<feature type="transmembrane region" description="Helical" evidence="1">
    <location>
        <begin position="12"/>
        <end position="32"/>
    </location>
</feature>
<keyword evidence="1" id="KW-0812">Transmembrane</keyword>
<protein>
    <recommendedName>
        <fullName evidence="4">Conjugal transfer protein TraX</fullName>
    </recommendedName>
</protein>
<keyword evidence="1" id="KW-0472">Membrane</keyword>
<proteinExistence type="predicted"/>
<dbReference type="KEGG" id="palr:HGI30_12765"/>
<sequence>MLVAERFRLNSTALKLIAILAMFVDHASFYLIPKGTTADIVVHSIGRLAAPIMCYLLAEGYFYTSNRRKYAKRLLWFALLSHFPFVWFFGLEWWQATSVMWSLLMGLIALSVCKNDSMHLLVKLPLLALCCLLAWTADWNFIAVLWIVAFGLFRGNQTLQMLSFAAIGTVFYIVPGLMSMGLDASFRFGIWMAIPIFYLYNGKPGKRSPLMKWGFYVFYPLHLLVLYVLYQWIWNG</sequence>
<feature type="transmembrane region" description="Helical" evidence="1">
    <location>
        <begin position="184"/>
        <end position="201"/>
    </location>
</feature>
<dbReference type="AlphaFoldDB" id="A0A6H2H4K6"/>
<feature type="transmembrane region" description="Helical" evidence="1">
    <location>
        <begin position="126"/>
        <end position="152"/>
    </location>
</feature>
<evidence type="ECO:0000256" key="1">
    <source>
        <dbReference type="SAM" id="Phobius"/>
    </source>
</evidence>